<keyword evidence="1" id="KW-0406">Ion transport</keyword>
<feature type="transmembrane region" description="Helical" evidence="1">
    <location>
        <begin position="100"/>
        <end position="122"/>
    </location>
</feature>
<gene>
    <name evidence="3" type="ORF">RN98_03240</name>
</gene>
<feature type="transmembrane region" description="Helical" evidence="1">
    <location>
        <begin position="244"/>
        <end position="264"/>
    </location>
</feature>
<evidence type="ECO:0000313" key="3">
    <source>
        <dbReference type="EMBL" id="ALF17240.1"/>
    </source>
</evidence>
<feature type="transmembrane region" description="Helical" evidence="1">
    <location>
        <begin position="370"/>
        <end position="393"/>
    </location>
</feature>
<dbReference type="AlphaFoldDB" id="A0A0M4SNV1"/>
<name>A0A0M4SNV1_9FUSO</name>
<feature type="transmembrane region" description="Helical" evidence="1">
    <location>
        <begin position="160"/>
        <end position="184"/>
    </location>
</feature>
<dbReference type="PATRIC" id="fig|76859.3.peg.638"/>
<dbReference type="RefSeq" id="WP_060675840.1">
    <property type="nucleotide sequence ID" value="NZ_CP012713.1"/>
</dbReference>
<keyword evidence="1" id="KW-0812">Transmembrane</keyword>
<dbReference type="OrthoDB" id="4921038at2"/>
<reference evidence="3 4" key="1">
    <citation type="submission" date="2015-09" db="EMBL/GenBank/DDBJ databases">
        <authorList>
            <person name="Jackson K.R."/>
            <person name="Lunt B.L."/>
            <person name="Fisher J.N.B."/>
            <person name="Gardner A.V."/>
            <person name="Bailey M.E."/>
            <person name="Deus L.M."/>
            <person name="Earl A.S."/>
            <person name="Gibby P.D."/>
            <person name="Hartmann K.A."/>
            <person name="Liu J.E."/>
            <person name="Manci A.M."/>
            <person name="Nielsen D.A."/>
            <person name="Solomon M.B."/>
            <person name="Breakwell D.P."/>
            <person name="Burnett S.H."/>
            <person name="Grose J.H."/>
        </authorList>
    </citation>
    <scope>NUCLEOTIDE SEQUENCE [LARGE SCALE GENOMIC DNA]</scope>
    <source>
        <strain evidence="3 4">KCOM 1279</strain>
    </source>
</reference>
<keyword evidence="1" id="KW-0472">Membrane</keyword>
<keyword evidence="1" id="KW-0915">Sodium</keyword>
<feature type="transmembrane region" description="Helical" evidence="1">
    <location>
        <begin position="276"/>
        <end position="299"/>
    </location>
</feature>
<dbReference type="EMBL" id="CP012713">
    <property type="protein sequence ID" value="ALF17240.1"/>
    <property type="molecule type" value="Genomic_DNA"/>
</dbReference>
<evidence type="ECO:0000256" key="2">
    <source>
        <dbReference type="NCBIfam" id="TIGR00210"/>
    </source>
</evidence>
<keyword evidence="1" id="KW-0739">Sodium transport</keyword>
<dbReference type="PANTHER" id="PTHR36178">
    <property type="entry name" value="SLR0625 PROTEIN"/>
    <property type="match status" value="1"/>
</dbReference>
<dbReference type="InterPro" id="IPR004445">
    <property type="entry name" value="GltS"/>
</dbReference>
<dbReference type="HAMAP" id="MF_02062">
    <property type="entry name" value="GltS"/>
    <property type="match status" value="1"/>
</dbReference>
<feature type="transmembrane region" description="Helical" evidence="1">
    <location>
        <begin position="6"/>
        <end position="24"/>
    </location>
</feature>
<dbReference type="Pfam" id="PF03616">
    <property type="entry name" value="Glt_symporter"/>
    <property type="match status" value="1"/>
</dbReference>
<keyword evidence="1" id="KW-0813">Transport</keyword>
<keyword evidence="1" id="KW-0769">Symport</keyword>
<proteinExistence type="inferred from homology"/>
<comment type="function">
    <text evidence="1">Catalyzes the sodium-dependent transport of glutamate.</text>
</comment>
<feature type="transmembrane region" description="Helical" evidence="1">
    <location>
        <begin position="332"/>
        <end position="350"/>
    </location>
</feature>
<feature type="transmembrane region" description="Helical" evidence="1">
    <location>
        <begin position="36"/>
        <end position="58"/>
    </location>
</feature>
<feature type="transmembrane region" description="Helical" evidence="1">
    <location>
        <begin position="305"/>
        <end position="325"/>
    </location>
</feature>
<dbReference type="NCBIfam" id="TIGR00210">
    <property type="entry name" value="gltS"/>
    <property type="match status" value="1"/>
</dbReference>
<feature type="transmembrane region" description="Helical" evidence="1">
    <location>
        <begin position="219"/>
        <end position="238"/>
    </location>
</feature>
<keyword evidence="1" id="KW-0029">Amino-acid transport</keyword>
<protein>
    <recommendedName>
        <fullName evidence="1 2">Sodium/glutamate symporter</fullName>
    </recommendedName>
</protein>
<organism evidence="3">
    <name type="scientific">Fusobacterium animalis</name>
    <dbReference type="NCBI Taxonomy" id="76859"/>
    <lineage>
        <taxon>Bacteria</taxon>
        <taxon>Fusobacteriati</taxon>
        <taxon>Fusobacteriota</taxon>
        <taxon>Fusobacteriia</taxon>
        <taxon>Fusobacteriales</taxon>
        <taxon>Fusobacteriaceae</taxon>
        <taxon>Fusobacterium</taxon>
    </lineage>
</organism>
<comment type="subcellular location">
    <subcellularLocation>
        <location evidence="1">Cell membrane</location>
        <topology evidence="1">Multi-pass membrane protein</topology>
    </subcellularLocation>
</comment>
<dbReference type="GO" id="GO:0005886">
    <property type="term" value="C:plasma membrane"/>
    <property type="evidence" value="ECO:0007669"/>
    <property type="project" value="UniProtKB-SubCell"/>
</dbReference>
<keyword evidence="1" id="KW-1003">Cell membrane</keyword>
<dbReference type="Proteomes" id="UP000063147">
    <property type="component" value="Chromosome"/>
</dbReference>
<dbReference type="GO" id="GO:0015813">
    <property type="term" value="P:L-glutamate transmembrane transport"/>
    <property type="evidence" value="ECO:0007669"/>
    <property type="project" value="UniProtKB-UniRule"/>
</dbReference>
<comment type="similarity">
    <text evidence="1">Belongs to the glutamate:Na(+) symporter (ESS) (TC 2.A.27) family.</text>
</comment>
<dbReference type="PANTHER" id="PTHR36178:SF1">
    <property type="entry name" value="SODIUM_GLUTAMATE SYMPORTER"/>
    <property type="match status" value="1"/>
</dbReference>
<accession>A0A0M4SNV1</accession>
<evidence type="ECO:0000313" key="4">
    <source>
        <dbReference type="Proteomes" id="UP000063147"/>
    </source>
</evidence>
<dbReference type="GO" id="GO:0015501">
    <property type="term" value="F:glutamate:sodium symporter activity"/>
    <property type="evidence" value="ECO:0007669"/>
    <property type="project" value="UniProtKB-UniRule"/>
</dbReference>
<feature type="transmembrane region" description="Helical" evidence="1">
    <location>
        <begin position="70"/>
        <end position="88"/>
    </location>
</feature>
<sequence length="396" mass="42793">MKLELTMFNTTAIAILILFLGSYVKSKIEILRKFCIPIPVVGGLIFTIFTLIGYTTNIFSIKFDFTLSDFFMLAFYTSIGFTASISLLKKGGIKTIKLLIVSSILVVLQNGIGVIICKILGINPLIGVATGSIPMTGGHGTSAVFAVPLENLGLSAANTITLAAATFGLVAGSLIGGPLGRYLVEKSIKNNKVNHNQKVNININEETENKLSAKGFEQAIFLLLLAMALGTIISILLGKTGLTFPASVRGMLASAFIVNIKNFNKLYPIKYSKIHIFGEISLAIFLSMSMMKLKLWQIIDLAGPMLILLFAQVILIIIFIIFVAFPVMGKDYEAAVTCSGFCGYGLGAVPTGVANMDTLTEKYYPAPESFFIVPLVGSLFINIVNTFIITFFMNVV</sequence>
<keyword evidence="1" id="KW-1133">Transmembrane helix</keyword>
<evidence type="ECO:0000256" key="1">
    <source>
        <dbReference type="HAMAP-Rule" id="MF_02062"/>
    </source>
</evidence>